<comment type="caution">
    <text evidence="1">The sequence shown here is derived from an EMBL/GenBank/DDBJ whole genome shotgun (WGS) entry which is preliminary data.</text>
</comment>
<gene>
    <name evidence="1" type="ORF">HMPREF1705_04704</name>
</gene>
<protein>
    <submittedName>
        <fullName evidence="1">Uncharacterized protein</fullName>
    </submittedName>
</protein>
<proteinExistence type="predicted"/>
<sequence length="44" mass="5020">MKVNADLTLTVSKDTNKRHCSHIAFTSCKQCLFIFYNGPNSRQT</sequence>
<organism evidence="1 2">
    <name type="scientific">Acetomicrobium hydrogeniformans ATCC BAA-1850</name>
    <dbReference type="NCBI Taxonomy" id="592015"/>
    <lineage>
        <taxon>Bacteria</taxon>
        <taxon>Thermotogati</taxon>
        <taxon>Synergistota</taxon>
        <taxon>Synergistia</taxon>
        <taxon>Synergistales</taxon>
        <taxon>Acetomicrobiaceae</taxon>
        <taxon>Acetomicrobium</taxon>
    </lineage>
</organism>
<dbReference type="AlphaFoldDB" id="A0A0T5XEF1"/>
<keyword evidence="2" id="KW-1185">Reference proteome</keyword>
<evidence type="ECO:0000313" key="2">
    <source>
        <dbReference type="Proteomes" id="UP000005273"/>
    </source>
</evidence>
<dbReference type="STRING" id="592015.HMPREF1705_04704"/>
<reference evidence="2" key="1">
    <citation type="submission" date="2012-09" db="EMBL/GenBank/DDBJ databases">
        <authorList>
            <person name="Weinstock G."/>
            <person name="Sodergren E."/>
            <person name="Clifton S."/>
            <person name="Fulton L."/>
            <person name="Fulton B."/>
            <person name="Courtney L."/>
            <person name="Fronick C."/>
            <person name="Harrison M."/>
            <person name="Strong C."/>
            <person name="Farmer C."/>
            <person name="Delehaunty K."/>
            <person name="Markovic C."/>
            <person name="Hall O."/>
            <person name="Minx P."/>
            <person name="Tomlinson C."/>
            <person name="Mitreva M."/>
            <person name="Nelson J."/>
            <person name="Hou S."/>
            <person name="Wollam A."/>
            <person name="Pepin K.H."/>
            <person name="Johnson M."/>
            <person name="Bhonagiri V."/>
            <person name="Nash W.E."/>
            <person name="Suruliraj S."/>
            <person name="Warren W."/>
            <person name="Chinwalla A."/>
            <person name="Mardis E.R."/>
            <person name="Wilson R.K."/>
        </authorList>
    </citation>
    <scope>NUCLEOTIDE SEQUENCE [LARGE SCALE GENOMIC DNA]</scope>
    <source>
        <strain evidence="2">OS1</strain>
    </source>
</reference>
<accession>A0A0T5XEF1</accession>
<dbReference type="EMBL" id="ACJX03000001">
    <property type="protein sequence ID" value="KRT36101.1"/>
    <property type="molecule type" value="Genomic_DNA"/>
</dbReference>
<evidence type="ECO:0000313" key="1">
    <source>
        <dbReference type="EMBL" id="KRT36101.1"/>
    </source>
</evidence>
<name>A0A0T5XEF1_9BACT</name>
<dbReference type="Proteomes" id="UP000005273">
    <property type="component" value="Unassembled WGS sequence"/>
</dbReference>